<keyword evidence="2" id="KW-1185">Reference proteome</keyword>
<evidence type="ECO:0000313" key="2">
    <source>
        <dbReference type="Proteomes" id="UP000250078"/>
    </source>
</evidence>
<organism evidence="1 2">
    <name type="scientific">Cenococcum geophilum 1.58</name>
    <dbReference type="NCBI Taxonomy" id="794803"/>
    <lineage>
        <taxon>Eukaryota</taxon>
        <taxon>Fungi</taxon>
        <taxon>Dikarya</taxon>
        <taxon>Ascomycota</taxon>
        <taxon>Pezizomycotina</taxon>
        <taxon>Dothideomycetes</taxon>
        <taxon>Pleosporomycetidae</taxon>
        <taxon>Gloniales</taxon>
        <taxon>Gloniaceae</taxon>
        <taxon>Cenococcum</taxon>
    </lineage>
</organism>
<protein>
    <submittedName>
        <fullName evidence="1">Uncharacterized protein</fullName>
    </submittedName>
</protein>
<name>A0ACC8EPB8_9PEZI</name>
<dbReference type="EMBL" id="KV748246">
    <property type="protein sequence ID" value="OCK88219.1"/>
    <property type="molecule type" value="Genomic_DNA"/>
</dbReference>
<dbReference type="Proteomes" id="UP000250078">
    <property type="component" value="Unassembled WGS sequence"/>
</dbReference>
<reference evidence="1 2" key="1">
    <citation type="journal article" date="2016" name="Nat. Commun.">
        <title>Ectomycorrhizal ecology is imprinted in the genome of the dominant symbiotic fungus Cenococcum geophilum.</title>
        <authorList>
            <consortium name="DOE Joint Genome Institute"/>
            <person name="Peter M."/>
            <person name="Kohler A."/>
            <person name="Ohm R.A."/>
            <person name="Kuo A."/>
            <person name="Krutzmann J."/>
            <person name="Morin E."/>
            <person name="Arend M."/>
            <person name="Barry K.W."/>
            <person name="Binder M."/>
            <person name="Choi C."/>
            <person name="Clum A."/>
            <person name="Copeland A."/>
            <person name="Grisel N."/>
            <person name="Haridas S."/>
            <person name="Kipfer T."/>
            <person name="LaButti K."/>
            <person name="Lindquist E."/>
            <person name="Lipzen A."/>
            <person name="Maire R."/>
            <person name="Meier B."/>
            <person name="Mihaltcheva S."/>
            <person name="Molinier V."/>
            <person name="Murat C."/>
            <person name="Poggeler S."/>
            <person name="Quandt C.A."/>
            <person name="Sperisen C."/>
            <person name="Tritt A."/>
            <person name="Tisserant E."/>
            <person name="Crous P.W."/>
            <person name="Henrissat B."/>
            <person name="Nehls U."/>
            <person name="Egli S."/>
            <person name="Spatafora J.W."/>
            <person name="Grigoriev I.V."/>
            <person name="Martin F.M."/>
        </authorList>
    </citation>
    <scope>NUCLEOTIDE SEQUENCE [LARGE SCALE GENOMIC DNA]</scope>
    <source>
        <strain evidence="1 2">1.58</strain>
    </source>
</reference>
<proteinExistence type="predicted"/>
<sequence length="829" mass="94583">MDSASTGLGVPVGPWEIAKARFMTDLTDSEKAIFQKASLENLFYASSVACKDYDANSKLPKFSKKLQPMIECIDAYGKALDVFSNASPIFLCPIWGSIRVVLHIAQKYRTSLDKLLEMFAQIGDALPRFREYEILFPGHERLRQTLCNAYLIILEFCIDAKSVFVDARKKPIGRVTFKGVWKTFTKDFDRTYLAKFRSCQSILEKEAELCHMVEWKQAQALQEQNKRAKKRRKLLALLSGIDYVGQHGKLQKLRHHGTGSWLAEVQAFSHWQKSQVSGCLGCFGIPGSGKTVLASSVVDSISSSYVEVGSAICYYYCHYANTSTLDISSLVGTITRQLLERIEIPEDVAEDINRLFRQGSTNPLPEDLIDLFIKVLSHFNRAMIIIDGIDELAKHGQTVVLEALRRLMQLQDTTVKAMIFSRREEKLIRQAFKDDNSIDISVELVRDDIARYVSDSVDLKLKNDELKIRDPGLRQVIIDTLVDRAKDMFLWVKFQLEEICEAITDDAIRETLQNLPKNLAETFARILKRICTSTGSEVKITIMRKMFPWLACAKRPLTIEELNEAYAINVADQYLNRSKIPTDYMRILQACGSLIIFDRDDRTVTFAHHTVKQFLLGSTYPSPFVDPIRFTLQEADFSIGEACVTYLCFSDFETQILKKESTKVSVKSELTQGLVWSHIPFGNVLSRFVSTIHGSINHRTPNPVSFDVPLLGPPSEDLERAYHLLKYVALNWHSHTTQFTPTKETSWAKFRYLTFERQLSFNAQPWSASNWRLPSAEPVLPHINLFRWAVDQNLVAFLNLLLELVSSGNYEDMLAYIDYESRFTERAGF</sequence>
<gene>
    <name evidence="1" type="ORF">K441DRAFT_682027</name>
</gene>
<accession>A0ACC8EPB8</accession>
<evidence type="ECO:0000313" key="1">
    <source>
        <dbReference type="EMBL" id="OCK88219.1"/>
    </source>
</evidence>